<keyword evidence="15" id="KW-0805">Transcription regulation</keyword>
<keyword evidence="13" id="KW-0156">Chromatin regulator</keyword>
<keyword evidence="16" id="KW-0010">Activator</keyword>
<dbReference type="GO" id="GO:0005634">
    <property type="term" value="C:nucleus"/>
    <property type="evidence" value="ECO:0007669"/>
    <property type="project" value="UniProtKB-SubCell"/>
</dbReference>
<gene>
    <name evidence="27" type="ORF">P5673_002208</name>
</gene>
<dbReference type="PROSITE" id="PS51726">
    <property type="entry name" value="MYST_HAT"/>
    <property type="match status" value="1"/>
</dbReference>
<dbReference type="Pfam" id="PF00538">
    <property type="entry name" value="Linker_histone"/>
    <property type="match status" value="1"/>
</dbReference>
<evidence type="ECO:0000256" key="4">
    <source>
        <dbReference type="ARBA" id="ARBA00022491"/>
    </source>
</evidence>
<keyword evidence="17" id="KW-0804">Transcription</keyword>
<dbReference type="InterPro" id="IPR016181">
    <property type="entry name" value="Acyl_CoA_acyltransferase"/>
</dbReference>
<feature type="domain" description="PHD-type" evidence="23">
    <location>
        <begin position="188"/>
        <end position="247"/>
    </location>
</feature>
<evidence type="ECO:0000256" key="17">
    <source>
        <dbReference type="ARBA" id="ARBA00023163"/>
    </source>
</evidence>
<feature type="compositionally biased region" description="Polar residues" evidence="22">
    <location>
        <begin position="381"/>
        <end position="400"/>
    </location>
</feature>
<dbReference type="InterPro" id="IPR002717">
    <property type="entry name" value="HAT_MYST-type"/>
</dbReference>
<dbReference type="SUPFAM" id="SSF55729">
    <property type="entry name" value="Acyl-CoA N-acyltransferases (Nat)"/>
    <property type="match status" value="2"/>
</dbReference>
<dbReference type="GO" id="GO:0006357">
    <property type="term" value="P:regulation of transcription by RNA polymerase II"/>
    <property type="evidence" value="ECO:0007669"/>
    <property type="project" value="TreeGrafter"/>
</dbReference>
<feature type="domain" description="SAMD1-like winged helix (WH)" evidence="26">
    <location>
        <begin position="17"/>
        <end position="93"/>
    </location>
</feature>
<dbReference type="Gene3D" id="4.10.320.30">
    <property type="match status" value="1"/>
</dbReference>
<dbReference type="EC" id="2.3.1.48" evidence="3"/>
<dbReference type="InterPro" id="IPR013083">
    <property type="entry name" value="Znf_RING/FYVE/PHD"/>
</dbReference>
<keyword evidence="11" id="KW-0862">Zinc</keyword>
<feature type="compositionally biased region" description="Acidic residues" evidence="22">
    <location>
        <begin position="895"/>
        <end position="912"/>
    </location>
</feature>
<dbReference type="PROSITE" id="PS51802">
    <property type="entry name" value="ZF_CCHHC"/>
    <property type="match status" value="1"/>
</dbReference>
<dbReference type="GO" id="GO:0003682">
    <property type="term" value="F:chromatin binding"/>
    <property type="evidence" value="ECO:0007669"/>
    <property type="project" value="TreeGrafter"/>
</dbReference>
<evidence type="ECO:0000256" key="14">
    <source>
        <dbReference type="ARBA" id="ARBA00022990"/>
    </source>
</evidence>
<dbReference type="GO" id="GO:0070775">
    <property type="term" value="C:H3 histone acetyltransferase complex"/>
    <property type="evidence" value="ECO:0007669"/>
    <property type="project" value="UniProtKB-ARBA"/>
</dbReference>
<comment type="similarity">
    <text evidence="2">Belongs to the MYST (SAS/MOZ) family.</text>
</comment>
<comment type="caution">
    <text evidence="27">The sequence shown here is derived from an EMBL/GenBank/DDBJ whole genome shotgun (WGS) entry which is preliminary data.</text>
</comment>
<evidence type="ECO:0000256" key="20">
    <source>
        <dbReference type="PIRSR" id="PIRSR602717-51"/>
    </source>
</evidence>
<evidence type="ECO:0000256" key="6">
    <source>
        <dbReference type="ARBA" id="ARBA00022553"/>
    </source>
</evidence>
<dbReference type="GO" id="GO:0003677">
    <property type="term" value="F:DNA binding"/>
    <property type="evidence" value="ECO:0007669"/>
    <property type="project" value="InterPro"/>
</dbReference>
<feature type="active site" description="Proton donor/acceptor" evidence="20">
    <location>
        <position position="650"/>
    </location>
</feature>
<evidence type="ECO:0000256" key="2">
    <source>
        <dbReference type="ARBA" id="ARBA00010107"/>
    </source>
</evidence>
<dbReference type="EMBL" id="JARQWQ010000003">
    <property type="protein sequence ID" value="KAK2573160.1"/>
    <property type="molecule type" value="Genomic_DNA"/>
</dbReference>
<dbReference type="Gene3D" id="3.30.60.60">
    <property type="entry name" value="N-acetyl transferase-like"/>
    <property type="match status" value="1"/>
</dbReference>
<keyword evidence="8" id="KW-0479">Metal-binding</keyword>
<dbReference type="PANTHER" id="PTHR10615">
    <property type="entry name" value="HISTONE ACETYLTRANSFERASE"/>
    <property type="match status" value="1"/>
</dbReference>
<accession>A0AAD9R5D3</accession>
<dbReference type="FunFam" id="3.40.630.30:FF:000001">
    <property type="entry name" value="Histone acetyltransferase"/>
    <property type="match status" value="1"/>
</dbReference>
<dbReference type="Pfam" id="PF00628">
    <property type="entry name" value="PHD"/>
    <property type="match status" value="2"/>
</dbReference>
<evidence type="ECO:0000256" key="18">
    <source>
        <dbReference type="ARBA" id="ARBA00023242"/>
    </source>
</evidence>
<evidence type="ECO:0000259" key="24">
    <source>
        <dbReference type="PROSITE" id="PS51504"/>
    </source>
</evidence>
<dbReference type="InterPro" id="IPR005818">
    <property type="entry name" value="Histone_H1/H5_H15"/>
</dbReference>
<feature type="compositionally biased region" description="Basic and acidic residues" evidence="22">
    <location>
        <begin position="763"/>
        <end position="780"/>
    </location>
</feature>
<dbReference type="CDD" id="cd04301">
    <property type="entry name" value="NAT_SF"/>
    <property type="match status" value="1"/>
</dbReference>
<organism evidence="27 28">
    <name type="scientific">Acropora cervicornis</name>
    <name type="common">Staghorn coral</name>
    <dbReference type="NCBI Taxonomy" id="6130"/>
    <lineage>
        <taxon>Eukaryota</taxon>
        <taxon>Metazoa</taxon>
        <taxon>Cnidaria</taxon>
        <taxon>Anthozoa</taxon>
        <taxon>Hexacorallia</taxon>
        <taxon>Scleractinia</taxon>
        <taxon>Astrocoeniina</taxon>
        <taxon>Acroporidae</taxon>
        <taxon>Acropora</taxon>
    </lineage>
</organism>
<dbReference type="SUPFAM" id="SSF103637">
    <property type="entry name" value="CCHHC domain"/>
    <property type="match status" value="1"/>
</dbReference>
<protein>
    <recommendedName>
        <fullName evidence="3">histone acetyltransferase</fullName>
        <ecNumber evidence="3">2.3.1.48</ecNumber>
    </recommendedName>
</protein>
<evidence type="ECO:0000256" key="16">
    <source>
        <dbReference type="ARBA" id="ARBA00023159"/>
    </source>
</evidence>
<evidence type="ECO:0000256" key="19">
    <source>
        <dbReference type="ARBA" id="ARBA00048017"/>
    </source>
</evidence>
<feature type="region of interest" description="Disordered" evidence="22">
    <location>
        <begin position="284"/>
        <end position="403"/>
    </location>
</feature>
<dbReference type="InterPro" id="IPR050603">
    <property type="entry name" value="MYST_HAT"/>
</dbReference>
<evidence type="ECO:0000256" key="3">
    <source>
        <dbReference type="ARBA" id="ARBA00013184"/>
    </source>
</evidence>
<dbReference type="InterPro" id="IPR040706">
    <property type="entry name" value="Zf-MYST"/>
</dbReference>
<dbReference type="GO" id="GO:0008270">
    <property type="term" value="F:zinc ion binding"/>
    <property type="evidence" value="ECO:0007669"/>
    <property type="project" value="UniProtKB-KW"/>
</dbReference>
<evidence type="ECO:0000256" key="8">
    <source>
        <dbReference type="ARBA" id="ARBA00022723"/>
    </source>
</evidence>
<dbReference type="Pfam" id="PF01530">
    <property type="entry name" value="zf-C2HC"/>
    <property type="match status" value="1"/>
</dbReference>
<comment type="subcellular location">
    <subcellularLocation>
        <location evidence="1">Nucleus</location>
    </subcellularLocation>
</comment>
<dbReference type="PROSITE" id="PS50016">
    <property type="entry name" value="ZF_PHD_2"/>
    <property type="match status" value="1"/>
</dbReference>
<dbReference type="GO" id="GO:0040029">
    <property type="term" value="P:epigenetic regulation of gene expression"/>
    <property type="evidence" value="ECO:0007669"/>
    <property type="project" value="UniProtKB-ARBA"/>
</dbReference>
<feature type="compositionally biased region" description="Basic and acidic residues" evidence="22">
    <location>
        <begin position="837"/>
        <end position="846"/>
    </location>
</feature>
<dbReference type="PANTHER" id="PTHR10615:SF217">
    <property type="entry name" value="HISTONE ACETYLTRANSFERASE"/>
    <property type="match status" value="1"/>
</dbReference>
<dbReference type="SUPFAM" id="SSF57903">
    <property type="entry name" value="FYVE/PHD zinc finger"/>
    <property type="match status" value="2"/>
</dbReference>
<evidence type="ECO:0000256" key="1">
    <source>
        <dbReference type="ARBA" id="ARBA00004123"/>
    </source>
</evidence>
<keyword evidence="28" id="KW-1185">Reference proteome</keyword>
<dbReference type="InterPro" id="IPR036390">
    <property type="entry name" value="WH_DNA-bd_sf"/>
</dbReference>
<evidence type="ECO:0000259" key="26">
    <source>
        <dbReference type="PROSITE" id="PS52014"/>
    </source>
</evidence>
<keyword evidence="7" id="KW-0808">Transferase</keyword>
<keyword evidence="5" id="KW-1017">Isopeptide bond</keyword>
<proteinExistence type="inferred from homology"/>
<dbReference type="GO" id="GO:0006334">
    <property type="term" value="P:nucleosome assembly"/>
    <property type="evidence" value="ECO:0007669"/>
    <property type="project" value="InterPro"/>
</dbReference>
<dbReference type="CDD" id="cd15618">
    <property type="entry name" value="PHD1_MOZ_MORF"/>
    <property type="match status" value="1"/>
</dbReference>
<evidence type="ECO:0000256" key="5">
    <source>
        <dbReference type="ARBA" id="ARBA00022499"/>
    </source>
</evidence>
<feature type="region of interest" description="Disordered" evidence="22">
    <location>
        <begin position="1"/>
        <end position="24"/>
    </location>
</feature>
<dbReference type="SUPFAM" id="SSF46785">
    <property type="entry name" value="Winged helix' DNA-binding domain"/>
    <property type="match status" value="1"/>
</dbReference>
<feature type="compositionally biased region" description="Low complexity" evidence="22">
    <location>
        <begin position="913"/>
        <end position="926"/>
    </location>
</feature>
<feature type="domain" description="MYST-type HAT" evidence="25">
    <location>
        <begin position="433"/>
        <end position="750"/>
    </location>
</feature>
<evidence type="ECO:0000256" key="10">
    <source>
        <dbReference type="ARBA" id="ARBA00022771"/>
    </source>
</evidence>
<dbReference type="InterPro" id="IPR036060">
    <property type="entry name" value="Znf_C2H2C_sf"/>
</dbReference>
<evidence type="ECO:0000256" key="15">
    <source>
        <dbReference type="ARBA" id="ARBA00023015"/>
    </source>
</evidence>
<dbReference type="GO" id="GO:0010484">
    <property type="term" value="F:histone H3 acetyltransferase activity"/>
    <property type="evidence" value="ECO:0007669"/>
    <property type="project" value="TreeGrafter"/>
</dbReference>
<dbReference type="FunFam" id="1.10.10.10:FF:000123">
    <property type="entry name" value="Histone acetyltransferase"/>
    <property type="match status" value="1"/>
</dbReference>
<dbReference type="PROSITE" id="PS52014">
    <property type="entry name" value="SAMD1_WH"/>
    <property type="match status" value="1"/>
</dbReference>
<keyword evidence="10 21" id="KW-0863">Zinc-finger</keyword>
<dbReference type="Proteomes" id="UP001249851">
    <property type="component" value="Unassembled WGS sequence"/>
</dbReference>
<feature type="compositionally biased region" description="Acidic residues" evidence="22">
    <location>
        <begin position="806"/>
        <end position="819"/>
    </location>
</feature>
<dbReference type="Pfam" id="PF01853">
    <property type="entry name" value="MOZ_SAS"/>
    <property type="match status" value="2"/>
</dbReference>
<dbReference type="Pfam" id="PF17772">
    <property type="entry name" value="zf-MYST"/>
    <property type="match status" value="1"/>
</dbReference>
<evidence type="ECO:0000256" key="9">
    <source>
        <dbReference type="ARBA" id="ARBA00022737"/>
    </source>
</evidence>
<evidence type="ECO:0000256" key="7">
    <source>
        <dbReference type="ARBA" id="ARBA00022679"/>
    </source>
</evidence>
<dbReference type="FunFam" id="4.10.320.30:FF:000001">
    <property type="entry name" value="Myelin transcription factor 1-like, a"/>
    <property type="match status" value="1"/>
</dbReference>
<comment type="catalytic activity">
    <reaction evidence="19">
        <text>L-lysyl-[protein] + acetyl-CoA = N(6)-acetyl-L-lysyl-[protein] + CoA + H(+)</text>
        <dbReference type="Rhea" id="RHEA:45948"/>
        <dbReference type="Rhea" id="RHEA-COMP:9752"/>
        <dbReference type="Rhea" id="RHEA-COMP:10731"/>
        <dbReference type="ChEBI" id="CHEBI:15378"/>
        <dbReference type="ChEBI" id="CHEBI:29969"/>
        <dbReference type="ChEBI" id="CHEBI:57287"/>
        <dbReference type="ChEBI" id="CHEBI:57288"/>
        <dbReference type="ChEBI" id="CHEBI:61930"/>
        <dbReference type="EC" id="2.3.1.48"/>
    </reaction>
</comment>
<feature type="compositionally biased region" description="Basic and acidic residues" evidence="22">
    <location>
        <begin position="8"/>
        <end position="22"/>
    </location>
</feature>
<dbReference type="Gene3D" id="1.10.10.10">
    <property type="entry name" value="Winged helix-like DNA-binding domain superfamily/Winged helix DNA-binding domain"/>
    <property type="match status" value="2"/>
</dbReference>
<keyword evidence="9" id="KW-0677">Repeat</keyword>
<evidence type="ECO:0000256" key="21">
    <source>
        <dbReference type="PROSITE-ProRule" id="PRU00146"/>
    </source>
</evidence>
<keyword evidence="6" id="KW-0597">Phosphoprotein</keyword>
<sequence length="1061" mass="117345">MARGRSSVGKDKDKERDRDQPDPKYAMWIIQAIGKVKGQKQRPSEDRISHILETVYGLDPQVALEQLELCVKTGKVLKVVFKDKASYKDPAKVPRHVRGSIQKPVDFTEFIKEALENIGDENGCTLPQIGNYVTQHHAAVLDSPSDTQTRLKESLKRGLASEAFIKEGRFYRLPTLPKASRRKKVDASIFCGFCQGTAQCNKDGEEEELISCADCGNSGHPSCLKYSPQLTARIKQEPWQCIECKVCSVCQDAGNADNLLFCDACDKGFHMECLSPPMTETPTGCKVKTPGRKRKGQAETPITSPPRRKIQPHSTAEGSFHGSSSCPTPGCDGTGHVNGRSTSHRSATACPVANESRKLDDDARLLDETPRRRPGRPPASSKIQPMTPLSPTSPRKQQQLPPGVTEEDLALFKQAQEKANAAMNLDTSTTLVPSTRSPPLIQFGRYEIVTWYSSPYPQEYARLPKLYLCEFCLKYMKSTSILMRHMTKCKWFHPPANEIYRKDDISVFEVDGAVNKIYCQNLCLLAKLFLDHKTLYYDVEPFLFYALTKNDKKGCHLVGYFSKEKSCQQKYNVSCIMTMPHYQRQGYGRLLIDFSKFIVKSTAINNDTISATNHPRASPAEFIAYFELLMLHCHIGYLLSRIEGQPGSPEKPLSDLGLISYRSYWKSVLLEYLHDHRDHKEKHVTIRGISKSTGMDPHDIAATLQILNMVQKRDGKFVLCVNQRLISAHMDKLRKSNRTSLDPDALRWTPLVHTNLALIDKENEGAYDDERNGSVDRPEDTSMDVLKTTSNDKGEHGAVINGNAGLEEDGSVLEDDDEGPIVRPKKRRRSNTLSDSGSEKPEVKSEEGEEGSLNKGEGIKEGSVSGTAVTVRNCLNAVEPEAGVVKKRMRLNDEEPKEDASDDSEDNSDSEDSSSSSSSSSSSCSSEDSDNGEVMDDNEENAADDVRKGSEGGTSESSSEMANSPARVYGGFQSHSIKRETLASFGDPAIGMDAAFSGLSPNFDCKDNSASDNLSVDQDLNPVEDFPDTDSTALIKELSEEVFSIGATRSLGGQPSSDDEV</sequence>
<evidence type="ECO:0000256" key="22">
    <source>
        <dbReference type="SAM" id="MobiDB-lite"/>
    </source>
</evidence>
<dbReference type="AlphaFoldDB" id="A0AAD9R5D3"/>
<evidence type="ECO:0000256" key="12">
    <source>
        <dbReference type="ARBA" id="ARBA00022843"/>
    </source>
</evidence>
<feature type="compositionally biased region" description="Basic and acidic residues" evidence="22">
    <location>
        <begin position="355"/>
        <end position="371"/>
    </location>
</feature>
<keyword evidence="14" id="KW-0007">Acetylation</keyword>
<reference evidence="27" key="1">
    <citation type="journal article" date="2023" name="G3 (Bethesda)">
        <title>Whole genome assembly and annotation of the endangered Caribbean coral Acropora cervicornis.</title>
        <authorList>
            <person name="Selwyn J.D."/>
            <person name="Vollmer S.V."/>
        </authorList>
    </citation>
    <scope>NUCLEOTIDE SEQUENCE</scope>
    <source>
        <strain evidence="27">K2</strain>
    </source>
</reference>
<evidence type="ECO:0000313" key="28">
    <source>
        <dbReference type="Proteomes" id="UP001249851"/>
    </source>
</evidence>
<keyword evidence="18" id="KW-0539">Nucleus</keyword>
<keyword evidence="4" id="KW-0678">Repressor</keyword>
<dbReference type="Pfam" id="PF21524">
    <property type="entry name" value="SAMD1_WH"/>
    <property type="match status" value="1"/>
</dbReference>
<dbReference type="InterPro" id="IPR036388">
    <property type="entry name" value="WH-like_DNA-bd_sf"/>
</dbReference>
<feature type="domain" description="H15" evidence="24">
    <location>
        <begin position="103"/>
        <end position="175"/>
    </location>
</feature>
<dbReference type="Gene3D" id="3.40.630.30">
    <property type="match status" value="1"/>
</dbReference>
<dbReference type="InterPro" id="IPR001965">
    <property type="entry name" value="Znf_PHD"/>
</dbReference>
<evidence type="ECO:0000259" key="23">
    <source>
        <dbReference type="PROSITE" id="PS50016"/>
    </source>
</evidence>
<evidence type="ECO:0000313" key="27">
    <source>
        <dbReference type="EMBL" id="KAK2573160.1"/>
    </source>
</evidence>
<dbReference type="SMART" id="SM00249">
    <property type="entry name" value="PHD"/>
    <property type="match status" value="2"/>
</dbReference>
<name>A0AAD9R5D3_ACRCE</name>
<evidence type="ECO:0000256" key="11">
    <source>
        <dbReference type="ARBA" id="ARBA00022833"/>
    </source>
</evidence>
<dbReference type="Gene3D" id="3.30.40.10">
    <property type="entry name" value="Zinc/RING finger domain, C3HC4 (zinc finger)"/>
    <property type="match status" value="1"/>
</dbReference>
<dbReference type="FunFam" id="3.30.40.10:FF:000005">
    <property type="entry name" value="zinc finger protein isoform X1"/>
    <property type="match status" value="1"/>
</dbReference>
<feature type="region of interest" description="Disordered" evidence="22">
    <location>
        <begin position="763"/>
        <end position="967"/>
    </location>
</feature>
<evidence type="ECO:0000259" key="25">
    <source>
        <dbReference type="PROSITE" id="PS51726"/>
    </source>
</evidence>
<feature type="compositionally biased region" description="Acidic residues" evidence="22">
    <location>
        <begin position="927"/>
        <end position="943"/>
    </location>
</feature>
<dbReference type="FunFam" id="3.30.60.60:FF:000001">
    <property type="entry name" value="Histone acetyltransferase"/>
    <property type="match status" value="1"/>
</dbReference>
<dbReference type="InterPro" id="IPR011011">
    <property type="entry name" value="Znf_FYVE_PHD"/>
</dbReference>
<evidence type="ECO:0000256" key="13">
    <source>
        <dbReference type="ARBA" id="ARBA00022853"/>
    </source>
</evidence>
<dbReference type="PROSITE" id="PS51504">
    <property type="entry name" value="H15"/>
    <property type="match status" value="1"/>
</dbReference>
<dbReference type="InterPro" id="IPR048589">
    <property type="entry name" value="SAMD1-like_WH"/>
</dbReference>
<dbReference type="CDD" id="cd15527">
    <property type="entry name" value="PHD2_KAT6A_6B"/>
    <property type="match status" value="1"/>
</dbReference>
<dbReference type="InterPro" id="IPR002515">
    <property type="entry name" value="Znf_C2H2C"/>
</dbReference>
<keyword evidence="12" id="KW-0832">Ubl conjugation</keyword>
<feature type="compositionally biased region" description="Polar residues" evidence="22">
    <location>
        <begin position="312"/>
        <end position="327"/>
    </location>
</feature>
<dbReference type="GO" id="GO:0000786">
    <property type="term" value="C:nucleosome"/>
    <property type="evidence" value="ECO:0007669"/>
    <property type="project" value="InterPro"/>
</dbReference>
<dbReference type="InterPro" id="IPR019787">
    <property type="entry name" value="Znf_PHD-finger"/>
</dbReference>
<dbReference type="GO" id="GO:0003712">
    <property type="term" value="F:transcription coregulator activity"/>
    <property type="evidence" value="ECO:0007669"/>
    <property type="project" value="TreeGrafter"/>
</dbReference>
<reference evidence="27" key="2">
    <citation type="journal article" date="2023" name="Science">
        <title>Genomic signatures of disease resistance in endangered staghorn corals.</title>
        <authorList>
            <person name="Vollmer S.V."/>
            <person name="Selwyn J.D."/>
            <person name="Despard B.A."/>
            <person name="Roesel C.L."/>
        </authorList>
    </citation>
    <scope>NUCLEOTIDE SEQUENCE</scope>
    <source>
        <strain evidence="27">K2</strain>
    </source>
</reference>